<feature type="transmembrane region" description="Helical" evidence="12">
    <location>
        <begin position="64"/>
        <end position="86"/>
    </location>
</feature>
<keyword evidence="6" id="KW-0418">Kinase</keyword>
<keyword evidence="2" id="KW-0723">Serine/threonine-protein kinase</keyword>
<dbReference type="PANTHER" id="PTHR27002">
    <property type="entry name" value="RECEPTOR-LIKE SERINE/THREONINE-PROTEIN KINASE SD1-8"/>
    <property type="match status" value="1"/>
</dbReference>
<evidence type="ECO:0000313" key="14">
    <source>
        <dbReference type="EMBL" id="KAK7405163.1"/>
    </source>
</evidence>
<dbReference type="FunFam" id="1.10.510.10:FF:000060">
    <property type="entry name" value="G-type lectin S-receptor-like serine/threonine-protein kinase"/>
    <property type="match status" value="1"/>
</dbReference>
<evidence type="ECO:0000256" key="4">
    <source>
        <dbReference type="ARBA" id="ARBA00022729"/>
    </source>
</evidence>
<dbReference type="EC" id="2.7.11.1" evidence="1"/>
<keyword evidence="12" id="KW-1133">Transmembrane helix</keyword>
<dbReference type="Gene3D" id="3.30.200.20">
    <property type="entry name" value="Phosphorylase Kinase, domain 1"/>
    <property type="match status" value="1"/>
</dbReference>
<dbReference type="Pfam" id="PF11883">
    <property type="entry name" value="DUF3403"/>
    <property type="match status" value="1"/>
</dbReference>
<dbReference type="Pfam" id="PF07714">
    <property type="entry name" value="PK_Tyr_Ser-Thr"/>
    <property type="match status" value="1"/>
</dbReference>
<keyword evidence="5" id="KW-0547">Nucleotide-binding</keyword>
<keyword evidence="15" id="KW-1185">Reference proteome</keyword>
<dbReference type="Gene3D" id="1.10.510.10">
    <property type="entry name" value="Transferase(Phosphotransferase) domain 1"/>
    <property type="match status" value="1"/>
</dbReference>
<dbReference type="AlphaFoldDB" id="A0AAN9SRZ8"/>
<dbReference type="PROSITE" id="PS00108">
    <property type="entry name" value="PROTEIN_KINASE_ST"/>
    <property type="match status" value="1"/>
</dbReference>
<evidence type="ECO:0000256" key="5">
    <source>
        <dbReference type="ARBA" id="ARBA00022741"/>
    </source>
</evidence>
<feature type="domain" description="Protein kinase" evidence="13">
    <location>
        <begin position="132"/>
        <end position="410"/>
    </location>
</feature>
<keyword evidence="12" id="KW-0472">Membrane</keyword>
<evidence type="ECO:0000256" key="9">
    <source>
        <dbReference type="ARBA" id="ARBA00023180"/>
    </source>
</evidence>
<dbReference type="InterPro" id="IPR008271">
    <property type="entry name" value="Ser/Thr_kinase_AS"/>
</dbReference>
<dbReference type="PANTHER" id="PTHR27002:SF825">
    <property type="entry name" value="RECEPTOR-LIKE SERINE_THREONINE-PROTEIN KINASE"/>
    <property type="match status" value="1"/>
</dbReference>
<proteinExistence type="predicted"/>
<protein>
    <recommendedName>
        <fullName evidence="1">non-specific serine/threonine protein kinase</fullName>
        <ecNumber evidence="1">2.7.11.1</ecNumber>
    </recommendedName>
</protein>
<dbReference type="Proteomes" id="UP001386955">
    <property type="component" value="Unassembled WGS sequence"/>
</dbReference>
<dbReference type="InterPro" id="IPR021820">
    <property type="entry name" value="S-locus_recpt_kinase_C"/>
</dbReference>
<dbReference type="PROSITE" id="PS50011">
    <property type="entry name" value="PROTEIN_KINASE_DOM"/>
    <property type="match status" value="1"/>
</dbReference>
<dbReference type="SUPFAM" id="SSF56112">
    <property type="entry name" value="Protein kinase-like (PK-like)"/>
    <property type="match status" value="1"/>
</dbReference>
<evidence type="ECO:0000256" key="7">
    <source>
        <dbReference type="ARBA" id="ARBA00022840"/>
    </source>
</evidence>
<comment type="catalytic activity">
    <reaction evidence="11">
        <text>L-seryl-[protein] + ATP = O-phospho-L-seryl-[protein] + ADP + H(+)</text>
        <dbReference type="Rhea" id="RHEA:17989"/>
        <dbReference type="Rhea" id="RHEA-COMP:9863"/>
        <dbReference type="Rhea" id="RHEA-COMP:11604"/>
        <dbReference type="ChEBI" id="CHEBI:15378"/>
        <dbReference type="ChEBI" id="CHEBI:29999"/>
        <dbReference type="ChEBI" id="CHEBI:30616"/>
        <dbReference type="ChEBI" id="CHEBI:83421"/>
        <dbReference type="ChEBI" id="CHEBI:456216"/>
        <dbReference type="EC" id="2.7.11.1"/>
    </reaction>
</comment>
<dbReference type="GO" id="GO:0004674">
    <property type="term" value="F:protein serine/threonine kinase activity"/>
    <property type="evidence" value="ECO:0007669"/>
    <property type="project" value="UniProtKB-KW"/>
</dbReference>
<name>A0AAN9SRZ8_PSOTE</name>
<accession>A0AAN9SRZ8</accession>
<dbReference type="InterPro" id="IPR011009">
    <property type="entry name" value="Kinase-like_dom_sf"/>
</dbReference>
<keyword evidence="3" id="KW-0808">Transferase</keyword>
<evidence type="ECO:0000256" key="12">
    <source>
        <dbReference type="SAM" id="Phobius"/>
    </source>
</evidence>
<gene>
    <name evidence="14" type="ORF">VNO78_06362</name>
</gene>
<keyword evidence="12" id="KW-0812">Transmembrane</keyword>
<dbReference type="InterPro" id="IPR001245">
    <property type="entry name" value="Ser-Thr/Tyr_kinase_cat_dom"/>
</dbReference>
<sequence>MVVPNALKEEDKVNEEEKKEKKIDSIPVWVPTDLGFKFIPINSGVLVPASELDHDGDGSFKKKIIGITAGVTIFGWIISCVCILIYKNPVEAREYCHIALFQWQQEYFRLRKEDMDLPIFDLSIIARATNNFSSRNKIGEGGFGPVYKGSLRDGKEVAIKRNSKTSNQGLEEFKNEVALIAKLQHRNLVKLLGCCIQGDEKLLIYEYMPNKSLDYFIFDEARSKLLVWHQRFNIIGGVARGLLYLHQDSRLRIIHRDLKASNILLDAHMNPKISDFGIARTFGGDDPTEDKTKKVVGTYGYMPPEYAVHGHYSVKSDVFAFGVIILEIVSGYKNRGFSHPKHSLNLLGHAWRLWYEDRPLELIDTHLHERCTPFEVLRCIQVGLLCVQQNPRDRPVMSAVIPMLNGEKLLPQPKAPGFYTETCTPESVSSYRSGNLLSQNEMSLTIFEAR</sequence>
<dbReference type="FunFam" id="3.30.200.20:FF:000195">
    <property type="entry name" value="G-type lectin S-receptor-like serine/threonine-protein kinase"/>
    <property type="match status" value="1"/>
</dbReference>
<comment type="catalytic activity">
    <reaction evidence="10">
        <text>L-threonyl-[protein] + ATP = O-phospho-L-threonyl-[protein] + ADP + H(+)</text>
        <dbReference type="Rhea" id="RHEA:46608"/>
        <dbReference type="Rhea" id="RHEA-COMP:11060"/>
        <dbReference type="Rhea" id="RHEA-COMP:11605"/>
        <dbReference type="ChEBI" id="CHEBI:15378"/>
        <dbReference type="ChEBI" id="CHEBI:30013"/>
        <dbReference type="ChEBI" id="CHEBI:30616"/>
        <dbReference type="ChEBI" id="CHEBI:61977"/>
        <dbReference type="ChEBI" id="CHEBI:456216"/>
        <dbReference type="EC" id="2.7.11.1"/>
    </reaction>
</comment>
<evidence type="ECO:0000256" key="10">
    <source>
        <dbReference type="ARBA" id="ARBA00047899"/>
    </source>
</evidence>
<evidence type="ECO:0000256" key="6">
    <source>
        <dbReference type="ARBA" id="ARBA00022777"/>
    </source>
</evidence>
<organism evidence="14 15">
    <name type="scientific">Psophocarpus tetragonolobus</name>
    <name type="common">Winged bean</name>
    <name type="synonym">Dolichos tetragonolobus</name>
    <dbReference type="NCBI Taxonomy" id="3891"/>
    <lineage>
        <taxon>Eukaryota</taxon>
        <taxon>Viridiplantae</taxon>
        <taxon>Streptophyta</taxon>
        <taxon>Embryophyta</taxon>
        <taxon>Tracheophyta</taxon>
        <taxon>Spermatophyta</taxon>
        <taxon>Magnoliopsida</taxon>
        <taxon>eudicotyledons</taxon>
        <taxon>Gunneridae</taxon>
        <taxon>Pentapetalae</taxon>
        <taxon>rosids</taxon>
        <taxon>fabids</taxon>
        <taxon>Fabales</taxon>
        <taxon>Fabaceae</taxon>
        <taxon>Papilionoideae</taxon>
        <taxon>50 kb inversion clade</taxon>
        <taxon>NPAAA clade</taxon>
        <taxon>indigoferoid/millettioid clade</taxon>
        <taxon>Phaseoleae</taxon>
        <taxon>Psophocarpus</taxon>
    </lineage>
</organism>
<reference evidence="14 15" key="1">
    <citation type="submission" date="2024-01" db="EMBL/GenBank/DDBJ databases">
        <title>The genomes of 5 underutilized Papilionoideae crops provide insights into root nodulation and disease resistanc.</title>
        <authorList>
            <person name="Jiang F."/>
        </authorList>
    </citation>
    <scope>NUCLEOTIDE SEQUENCE [LARGE SCALE GENOMIC DNA]</scope>
    <source>
        <strain evidence="14">DUOXIRENSHENG_FW03</strain>
        <tissue evidence="14">Leaves</tissue>
    </source>
</reference>
<evidence type="ECO:0000259" key="13">
    <source>
        <dbReference type="PROSITE" id="PS50011"/>
    </source>
</evidence>
<comment type="caution">
    <text evidence="14">The sequence shown here is derived from an EMBL/GenBank/DDBJ whole genome shotgun (WGS) entry which is preliminary data.</text>
</comment>
<keyword evidence="8" id="KW-1015">Disulfide bond</keyword>
<evidence type="ECO:0000256" key="2">
    <source>
        <dbReference type="ARBA" id="ARBA00022527"/>
    </source>
</evidence>
<dbReference type="EMBL" id="JAYMYS010000002">
    <property type="protein sequence ID" value="KAK7405163.1"/>
    <property type="molecule type" value="Genomic_DNA"/>
</dbReference>
<evidence type="ECO:0000313" key="15">
    <source>
        <dbReference type="Proteomes" id="UP001386955"/>
    </source>
</evidence>
<dbReference type="CDD" id="cd14066">
    <property type="entry name" value="STKc_IRAK"/>
    <property type="match status" value="1"/>
</dbReference>
<dbReference type="GO" id="GO:0005524">
    <property type="term" value="F:ATP binding"/>
    <property type="evidence" value="ECO:0007669"/>
    <property type="project" value="UniProtKB-KW"/>
</dbReference>
<dbReference type="SMART" id="SM00220">
    <property type="entry name" value="S_TKc"/>
    <property type="match status" value="1"/>
</dbReference>
<evidence type="ECO:0000256" key="11">
    <source>
        <dbReference type="ARBA" id="ARBA00048679"/>
    </source>
</evidence>
<evidence type="ECO:0000256" key="1">
    <source>
        <dbReference type="ARBA" id="ARBA00012513"/>
    </source>
</evidence>
<evidence type="ECO:0000256" key="3">
    <source>
        <dbReference type="ARBA" id="ARBA00022679"/>
    </source>
</evidence>
<keyword evidence="9" id="KW-0325">Glycoprotein</keyword>
<evidence type="ECO:0000256" key="8">
    <source>
        <dbReference type="ARBA" id="ARBA00023157"/>
    </source>
</evidence>
<dbReference type="InterPro" id="IPR000719">
    <property type="entry name" value="Prot_kinase_dom"/>
</dbReference>
<keyword evidence="4" id="KW-0732">Signal</keyword>
<keyword evidence="7" id="KW-0067">ATP-binding</keyword>
<dbReference type="GO" id="GO:0005886">
    <property type="term" value="C:plasma membrane"/>
    <property type="evidence" value="ECO:0007669"/>
    <property type="project" value="TreeGrafter"/>
</dbReference>